<keyword evidence="3" id="KW-1185">Reference proteome</keyword>
<proteinExistence type="predicted"/>
<accession>A0AAN9NIH2</accession>
<evidence type="ECO:0000256" key="1">
    <source>
        <dbReference type="SAM" id="MobiDB-lite"/>
    </source>
</evidence>
<dbReference type="Proteomes" id="UP001374584">
    <property type="component" value="Unassembled WGS sequence"/>
</dbReference>
<evidence type="ECO:0000313" key="2">
    <source>
        <dbReference type="EMBL" id="KAK7373452.1"/>
    </source>
</evidence>
<comment type="caution">
    <text evidence="2">The sequence shown here is derived from an EMBL/GenBank/DDBJ whole genome shotgun (WGS) entry which is preliminary data.</text>
</comment>
<sequence length="76" mass="8317">MSLAPKRCPHASRHGDAMDLVKGPRLSRLPPRRSSCSSPLSCARRSPCGSRRSSLGPWLSWWGELGLSPSGQARFE</sequence>
<dbReference type="EMBL" id="JAYMYR010000003">
    <property type="protein sequence ID" value="KAK7373452.1"/>
    <property type="molecule type" value="Genomic_DNA"/>
</dbReference>
<reference evidence="2 3" key="1">
    <citation type="submission" date="2024-01" db="EMBL/GenBank/DDBJ databases">
        <title>The genomes of 5 underutilized Papilionoideae crops provide insights into root nodulation and disease resistanc.</title>
        <authorList>
            <person name="Jiang F."/>
        </authorList>
    </citation>
    <scope>NUCLEOTIDE SEQUENCE [LARGE SCALE GENOMIC DNA]</scope>
    <source>
        <strain evidence="2">JINMINGXINNONG_FW02</strain>
        <tissue evidence="2">Leaves</tissue>
    </source>
</reference>
<name>A0AAN9NIH2_PHACN</name>
<dbReference type="AlphaFoldDB" id="A0AAN9NIH2"/>
<feature type="region of interest" description="Disordered" evidence="1">
    <location>
        <begin position="1"/>
        <end position="58"/>
    </location>
</feature>
<organism evidence="2 3">
    <name type="scientific">Phaseolus coccineus</name>
    <name type="common">Scarlet runner bean</name>
    <name type="synonym">Phaseolus multiflorus</name>
    <dbReference type="NCBI Taxonomy" id="3886"/>
    <lineage>
        <taxon>Eukaryota</taxon>
        <taxon>Viridiplantae</taxon>
        <taxon>Streptophyta</taxon>
        <taxon>Embryophyta</taxon>
        <taxon>Tracheophyta</taxon>
        <taxon>Spermatophyta</taxon>
        <taxon>Magnoliopsida</taxon>
        <taxon>eudicotyledons</taxon>
        <taxon>Gunneridae</taxon>
        <taxon>Pentapetalae</taxon>
        <taxon>rosids</taxon>
        <taxon>fabids</taxon>
        <taxon>Fabales</taxon>
        <taxon>Fabaceae</taxon>
        <taxon>Papilionoideae</taxon>
        <taxon>50 kb inversion clade</taxon>
        <taxon>NPAAA clade</taxon>
        <taxon>indigoferoid/millettioid clade</taxon>
        <taxon>Phaseoleae</taxon>
        <taxon>Phaseolus</taxon>
    </lineage>
</organism>
<evidence type="ECO:0000313" key="3">
    <source>
        <dbReference type="Proteomes" id="UP001374584"/>
    </source>
</evidence>
<gene>
    <name evidence="2" type="ORF">VNO80_06860</name>
</gene>
<feature type="compositionally biased region" description="Low complexity" evidence="1">
    <location>
        <begin position="24"/>
        <end position="48"/>
    </location>
</feature>
<protein>
    <submittedName>
        <fullName evidence="2">Uncharacterized protein</fullName>
    </submittedName>
</protein>